<name>A0AAE0XXQ8_9GAST</name>
<gene>
    <name evidence="1" type="ORF">RRG08_044248</name>
</gene>
<dbReference type="EMBL" id="JAWDGP010007400">
    <property type="protein sequence ID" value="KAK3721240.1"/>
    <property type="molecule type" value="Genomic_DNA"/>
</dbReference>
<sequence length="80" mass="8889">MHRMRPQSHNARQVLVDGMFEVRPTGETLSLGARRTPSAARSSLHQTARRLKILSVILNYSRPGALSVYLISDSQMLTVG</sequence>
<keyword evidence="2" id="KW-1185">Reference proteome</keyword>
<reference evidence="1" key="1">
    <citation type="journal article" date="2023" name="G3 (Bethesda)">
        <title>A reference genome for the long-term kleptoplast-retaining sea slug Elysia crispata morphotype clarki.</title>
        <authorList>
            <person name="Eastman K.E."/>
            <person name="Pendleton A.L."/>
            <person name="Shaikh M.A."/>
            <person name="Suttiyut T."/>
            <person name="Ogas R."/>
            <person name="Tomko P."/>
            <person name="Gavelis G."/>
            <person name="Widhalm J.R."/>
            <person name="Wisecaver J.H."/>
        </authorList>
    </citation>
    <scope>NUCLEOTIDE SEQUENCE</scope>
    <source>
        <strain evidence="1">ECLA1</strain>
    </source>
</reference>
<evidence type="ECO:0000313" key="2">
    <source>
        <dbReference type="Proteomes" id="UP001283361"/>
    </source>
</evidence>
<organism evidence="1 2">
    <name type="scientific">Elysia crispata</name>
    <name type="common">lettuce slug</name>
    <dbReference type="NCBI Taxonomy" id="231223"/>
    <lineage>
        <taxon>Eukaryota</taxon>
        <taxon>Metazoa</taxon>
        <taxon>Spiralia</taxon>
        <taxon>Lophotrochozoa</taxon>
        <taxon>Mollusca</taxon>
        <taxon>Gastropoda</taxon>
        <taxon>Heterobranchia</taxon>
        <taxon>Euthyneura</taxon>
        <taxon>Panpulmonata</taxon>
        <taxon>Sacoglossa</taxon>
        <taxon>Placobranchoidea</taxon>
        <taxon>Plakobranchidae</taxon>
        <taxon>Elysia</taxon>
    </lineage>
</organism>
<comment type="caution">
    <text evidence="1">The sequence shown here is derived from an EMBL/GenBank/DDBJ whole genome shotgun (WGS) entry which is preliminary data.</text>
</comment>
<evidence type="ECO:0000313" key="1">
    <source>
        <dbReference type="EMBL" id="KAK3721240.1"/>
    </source>
</evidence>
<dbReference type="AlphaFoldDB" id="A0AAE0XXQ8"/>
<protein>
    <submittedName>
        <fullName evidence="1">Uncharacterized protein</fullName>
    </submittedName>
</protein>
<proteinExistence type="predicted"/>
<accession>A0AAE0XXQ8</accession>
<dbReference type="Proteomes" id="UP001283361">
    <property type="component" value="Unassembled WGS sequence"/>
</dbReference>